<dbReference type="Pfam" id="PF01473">
    <property type="entry name" value="Choline_bind_1"/>
    <property type="match status" value="1"/>
</dbReference>
<dbReference type="RefSeq" id="WP_349119653.1">
    <property type="nucleotide sequence ID" value="NZ_JBBMFM010000329.1"/>
</dbReference>
<dbReference type="InterPro" id="IPR025875">
    <property type="entry name" value="Leu-rich_rpt_4"/>
</dbReference>
<dbReference type="InterPro" id="IPR001611">
    <property type="entry name" value="Leu-rich_rpt"/>
</dbReference>
<dbReference type="InterPro" id="IPR032675">
    <property type="entry name" value="LRR_dom_sf"/>
</dbReference>
<dbReference type="InterPro" id="IPR052574">
    <property type="entry name" value="CDIRP"/>
</dbReference>
<organism evidence="4 5">
    <name type="scientific">Enterocloster hominis</name>
    <name type="common">ex Hitch et al. 2024</name>
    <dbReference type="NCBI Taxonomy" id="1917870"/>
    <lineage>
        <taxon>Bacteria</taxon>
        <taxon>Bacillati</taxon>
        <taxon>Bacillota</taxon>
        <taxon>Clostridia</taxon>
        <taxon>Lachnospirales</taxon>
        <taxon>Lachnospiraceae</taxon>
        <taxon>Enterocloster</taxon>
    </lineage>
</organism>
<name>A0ABV1DFZ2_9FIRM</name>
<dbReference type="InterPro" id="IPR044060">
    <property type="entry name" value="Bacterial_rp_domain"/>
</dbReference>
<protein>
    <submittedName>
        <fullName evidence="4">Leucine-rich repeat domain-containing protein</fullName>
    </submittedName>
</protein>
<evidence type="ECO:0000259" key="3">
    <source>
        <dbReference type="Pfam" id="PF18998"/>
    </source>
</evidence>
<dbReference type="InterPro" id="IPR018337">
    <property type="entry name" value="Cell_wall/Cho-bd_repeat"/>
</dbReference>
<dbReference type="Gene3D" id="3.80.10.10">
    <property type="entry name" value="Ribonuclease Inhibitor"/>
    <property type="match status" value="2"/>
</dbReference>
<dbReference type="SUPFAM" id="SSF69360">
    <property type="entry name" value="Cell wall binding repeat"/>
    <property type="match status" value="1"/>
</dbReference>
<keyword evidence="2" id="KW-0677">Repeat</keyword>
<proteinExistence type="predicted"/>
<dbReference type="Proteomes" id="UP001454086">
    <property type="component" value="Unassembled WGS sequence"/>
</dbReference>
<accession>A0ABV1DFZ2</accession>
<keyword evidence="5" id="KW-1185">Reference proteome</keyword>
<reference evidence="4 5" key="1">
    <citation type="submission" date="2024-03" db="EMBL/GenBank/DDBJ databases">
        <title>Human intestinal bacterial collection.</title>
        <authorList>
            <person name="Pauvert C."/>
            <person name="Hitch T.C.A."/>
            <person name="Clavel T."/>
        </authorList>
    </citation>
    <scope>NUCLEOTIDE SEQUENCE [LARGE SCALE GENOMIC DNA]</scope>
    <source>
        <strain evidence="4 5">CLA-SR-H021</strain>
    </source>
</reference>
<feature type="domain" description="Bacterial repeat" evidence="3">
    <location>
        <begin position="426"/>
        <end position="501"/>
    </location>
</feature>
<dbReference type="Gene3D" id="2.10.270.10">
    <property type="entry name" value="Cholin Binding"/>
    <property type="match status" value="1"/>
</dbReference>
<dbReference type="PROSITE" id="PS51450">
    <property type="entry name" value="LRR"/>
    <property type="match status" value="1"/>
</dbReference>
<dbReference type="PANTHER" id="PTHR47566">
    <property type="match status" value="1"/>
</dbReference>
<evidence type="ECO:0000313" key="5">
    <source>
        <dbReference type="Proteomes" id="UP001454086"/>
    </source>
</evidence>
<evidence type="ECO:0000313" key="4">
    <source>
        <dbReference type="EMBL" id="MEQ2429277.1"/>
    </source>
</evidence>
<gene>
    <name evidence="4" type="ORF">WMQ36_30375</name>
</gene>
<keyword evidence="1" id="KW-0433">Leucine-rich repeat</keyword>
<dbReference type="Pfam" id="PF12799">
    <property type="entry name" value="LRR_4"/>
    <property type="match status" value="2"/>
</dbReference>
<dbReference type="SUPFAM" id="SSF52058">
    <property type="entry name" value="L domain-like"/>
    <property type="match status" value="2"/>
</dbReference>
<comment type="caution">
    <text evidence="4">The sequence shown here is derived from an EMBL/GenBank/DDBJ whole genome shotgun (WGS) entry which is preliminary data.</text>
</comment>
<evidence type="ECO:0000256" key="2">
    <source>
        <dbReference type="ARBA" id="ARBA00022737"/>
    </source>
</evidence>
<dbReference type="PANTHER" id="PTHR47566:SF1">
    <property type="entry name" value="PROTEIN NUD1"/>
    <property type="match status" value="1"/>
</dbReference>
<sequence length="632" mass="69419">MTGTALTDLYCSENNLKTLSGLGNLTKLAYLYCSENQLTTLDVSGTDLIVLNCYNNNLETLDGLGSLMQLTFLSCYNNQLTALDVSKNTQLFGLSCYNNPFASFKIKDDTILTFNQTPGGTVETTSFTLSSSQVTLTAKPDIGYSFKEWTTLPSGVSSSTNTVSINLTRSGTVEAAFVVDNPDDVNNDGYHDGDVAVINAIIENNDLSAAKDDPAGWETDDLVRWDSSTPKRITHVRIYDKGLRGTLDVSALTNLDSLFCGKNNLTGLNVSKNTSLTYLSCIDNQLEGMLDVSGLTELMTFDCYNNQLTALNGLESLENLTSLYCYNNQLKALDVSSLSSLHTLSCFDNRLQRLNVSGLTSLTLLFCDNNQLTGALDVSGSPLLERLYCNNNQLTELNLSSLTSLTDLHCMNLPLTYFTAPDGSLLEIKPGSGGKIILGDIKNPGIEGYYLDRKEVILSAVPDTGYRFTGWTRDGAEAGNSLVLGFILSGNSTVTANFEEIITRGGSSSSGGGGSIITVPTIKWIRDERGWRLKNPDQTWAISSWKEVNGIWYHFNEEGYMQTGWYTDIDGNQYYLLPTDGSTQGSMVTGWQLIDNKWYYFNMESDGTKGRLLYNTVTPDGYYVNEKGEWIE</sequence>
<dbReference type="Pfam" id="PF19127">
    <property type="entry name" value="Choline_bind_3"/>
    <property type="match status" value="1"/>
</dbReference>
<evidence type="ECO:0000256" key="1">
    <source>
        <dbReference type="ARBA" id="ARBA00022614"/>
    </source>
</evidence>
<feature type="domain" description="Bacterial repeat" evidence="3">
    <location>
        <begin position="112"/>
        <end position="178"/>
    </location>
</feature>
<dbReference type="EMBL" id="JBBMFM010000329">
    <property type="protein sequence ID" value="MEQ2429277.1"/>
    <property type="molecule type" value="Genomic_DNA"/>
</dbReference>
<dbReference type="Pfam" id="PF18998">
    <property type="entry name" value="Flg_new_2"/>
    <property type="match status" value="2"/>
</dbReference>